<dbReference type="AlphaFoldDB" id="A0A182YSV6"/>
<reference evidence="2" key="1">
    <citation type="journal article" date="2014" name="Genome Biol.">
        <title>Genome analysis of a major urban malaria vector mosquito, Anopheles stephensi.</title>
        <authorList>
            <person name="Jiang X."/>
            <person name="Peery A."/>
            <person name="Hall A.B."/>
            <person name="Sharma A."/>
            <person name="Chen X.G."/>
            <person name="Waterhouse R.M."/>
            <person name="Komissarov A."/>
            <person name="Riehle M.M."/>
            <person name="Shouche Y."/>
            <person name="Sharakhova M.V."/>
            <person name="Lawson D."/>
            <person name="Pakpour N."/>
            <person name="Arensburger P."/>
            <person name="Davidson V.L."/>
            <person name="Eiglmeier K."/>
            <person name="Emrich S."/>
            <person name="George P."/>
            <person name="Kennedy R.C."/>
            <person name="Mane S.P."/>
            <person name="Maslen G."/>
            <person name="Oringanje C."/>
            <person name="Qi Y."/>
            <person name="Settlage R."/>
            <person name="Tojo M."/>
            <person name="Tubio J.M."/>
            <person name="Unger M.F."/>
            <person name="Wang B."/>
            <person name="Vernick K.D."/>
            <person name="Ribeiro J.M."/>
            <person name="James A.A."/>
            <person name="Michel K."/>
            <person name="Riehle M.A."/>
            <person name="Luckhart S."/>
            <person name="Sharakhov I.V."/>
            <person name="Tu Z."/>
        </authorList>
    </citation>
    <scope>NUCLEOTIDE SEQUENCE [LARGE SCALE GENOMIC DNA]</scope>
    <source>
        <strain evidence="2">Indian</strain>
    </source>
</reference>
<organism evidence="1 2">
    <name type="scientific">Anopheles stephensi</name>
    <name type="common">Indo-Pakistan malaria mosquito</name>
    <dbReference type="NCBI Taxonomy" id="30069"/>
    <lineage>
        <taxon>Eukaryota</taxon>
        <taxon>Metazoa</taxon>
        <taxon>Ecdysozoa</taxon>
        <taxon>Arthropoda</taxon>
        <taxon>Hexapoda</taxon>
        <taxon>Insecta</taxon>
        <taxon>Pterygota</taxon>
        <taxon>Neoptera</taxon>
        <taxon>Endopterygota</taxon>
        <taxon>Diptera</taxon>
        <taxon>Nematocera</taxon>
        <taxon>Culicoidea</taxon>
        <taxon>Culicidae</taxon>
        <taxon>Anophelinae</taxon>
        <taxon>Anopheles</taxon>
    </lineage>
</organism>
<dbReference type="EnsemblMetazoa" id="ASTEI11542-RA">
    <property type="protein sequence ID" value="ASTEI11542-PA"/>
    <property type="gene ID" value="ASTEI11542"/>
</dbReference>
<dbReference type="VEuPathDB" id="VectorBase:ASTEI11542"/>
<name>A0A182YSV6_ANOST</name>
<dbReference type="VEuPathDB" id="VectorBase:ASTE005386"/>
<keyword evidence="2" id="KW-1185">Reference proteome</keyword>
<accession>A0A182YSV6</accession>
<reference evidence="1" key="2">
    <citation type="submission" date="2020-05" db="UniProtKB">
        <authorList>
            <consortium name="EnsemblMetazoa"/>
        </authorList>
    </citation>
    <scope>IDENTIFICATION</scope>
    <source>
        <strain evidence="1">Indian</strain>
    </source>
</reference>
<evidence type="ECO:0000313" key="2">
    <source>
        <dbReference type="Proteomes" id="UP000076408"/>
    </source>
</evidence>
<dbReference type="VEuPathDB" id="VectorBase:ASTEI20_031143"/>
<dbReference type="Proteomes" id="UP000076408">
    <property type="component" value="Unassembled WGS sequence"/>
</dbReference>
<protein>
    <submittedName>
        <fullName evidence="1">Uncharacterized protein</fullName>
    </submittedName>
</protein>
<proteinExistence type="predicted"/>
<dbReference type="OMA" id="RPQPEPF"/>
<evidence type="ECO:0000313" key="1">
    <source>
        <dbReference type="EnsemblMetazoa" id="ASTEI11542-PA"/>
    </source>
</evidence>
<sequence>MDTFGGPRNYQLLVLLAQRISSLVIYMINHVRQEHLPVQETFRQALLPMHRVLTEFLFPQAHTFEHSFQLRDPGQSFHTLPSMPNCHFHSPSHHLTTTNRFLPFGRNVTPPEDITPPHDTPPSSLLGFTSTPIRPPISRPRPEPFALINQLLTAMHTSDSCNLSSVTDQYGRDPVFRDRILKELDELR</sequence>